<dbReference type="PANTHER" id="PTHR24060">
    <property type="entry name" value="METABOTROPIC GLUTAMATE RECEPTOR"/>
    <property type="match status" value="1"/>
</dbReference>
<keyword evidence="4 7" id="KW-0472">Membrane</keyword>
<feature type="signal peptide" evidence="8">
    <location>
        <begin position="1"/>
        <end position="20"/>
    </location>
</feature>
<dbReference type="EMBL" id="JAODUO010000514">
    <property type="protein sequence ID" value="KAK2179097.1"/>
    <property type="molecule type" value="Genomic_DNA"/>
</dbReference>
<evidence type="ECO:0000256" key="1">
    <source>
        <dbReference type="ARBA" id="ARBA00004141"/>
    </source>
</evidence>
<feature type="chain" id="PRO_5041995720" description="G-protein coupled receptors family 3 profile domain-containing protein" evidence="8">
    <location>
        <begin position="21"/>
        <end position="3217"/>
    </location>
</feature>
<gene>
    <name evidence="10" type="ORF">NP493_514g02007</name>
</gene>
<evidence type="ECO:0000313" key="10">
    <source>
        <dbReference type="EMBL" id="KAK2179097.1"/>
    </source>
</evidence>
<dbReference type="InterPro" id="IPR017978">
    <property type="entry name" value="GPCR_3_C"/>
</dbReference>
<keyword evidence="11" id="KW-1185">Reference proteome</keyword>
<proteinExistence type="predicted"/>
<dbReference type="PROSITE" id="PS50259">
    <property type="entry name" value="G_PROTEIN_RECEP_F3_4"/>
    <property type="match status" value="1"/>
</dbReference>
<feature type="domain" description="G-protein coupled receptors family 3 profile" evidence="9">
    <location>
        <begin position="2862"/>
        <end position="2949"/>
    </location>
</feature>
<dbReference type="FunFam" id="3.40.50.2300:FF:000145">
    <property type="entry name" value="Glutamate receptor, metabotropic"/>
    <property type="match status" value="2"/>
</dbReference>
<comment type="caution">
    <text evidence="10">The sequence shown here is derived from an EMBL/GenBank/DDBJ whole genome shotgun (WGS) entry which is preliminary data.</text>
</comment>
<keyword evidence="5" id="KW-0675">Receptor</keyword>
<keyword evidence="8" id="KW-0732">Signal</keyword>
<dbReference type="GO" id="GO:0016020">
    <property type="term" value="C:membrane"/>
    <property type="evidence" value="ECO:0007669"/>
    <property type="project" value="UniProtKB-SubCell"/>
</dbReference>
<evidence type="ECO:0000256" key="3">
    <source>
        <dbReference type="ARBA" id="ARBA00022989"/>
    </source>
</evidence>
<dbReference type="InterPro" id="IPR001828">
    <property type="entry name" value="ANF_lig-bd_rcpt"/>
</dbReference>
<dbReference type="InterPro" id="IPR000337">
    <property type="entry name" value="GPCR_3"/>
</dbReference>
<sequence length="3217" mass="360100">MSAISLFAFALLFCTCSVAGLEEQTCDVSKRGHVIQPDAQAYIGVVLAMHESANSMYGCGVALDTMKEYEAMRWALSRINQDSGHLDGETVTQSYIPGVKIGLQIHDSCSRPEVSTAALLDIVPNIAAQEGWCHANRSKLFLGVIGDVTSDSTAAMARLLGKHKVAQISFSASAPSLRNKEKYPFLLRTVRPAIDEARAMARVAAALNWTYVAVVYTDSIAGTEGMTEFLRAAKGARVCVALVRQINETLSTRFTIQETLTAILGTGATGVVYFGELQGVSRLFAAAEHVSGAGKLQWLIPSTIGNRDNLGLRNAYARGVITVTPTLTRVREFEDHWVAIKADRPPVDSPWFAEWYMTMHQCRLNGVNYSPFTSYPLCRLQTAGERRRAYKQFYQVESAILAVFSYAKALKNAHIGLCGEHHSGMCDALTRYSPEDFYRNYLKVLDFTFTKADRVPAFVDKRAAFTHQGELETSASYDVWSFSNANGDYSFTQVGTSRPARTTLDLVSILLYNPARTAILQRRPSSTCPNGMCLKCVAPPSSSVAGDFVYIPGDVLITGLFPITGVRGCWAPSASGVQYAAAFLFALEQVSSRGVLSSQVTLGGVAFSDCGNDAFTTDLISGLADGSLPLTDQSGHAVDHTDIHAMVTLSGETGGASSVSAISGMGIPVLGTWSKPSNITTPLVASVVPSDEKRLRAVILTLKRLRWKSVQLVHEGDTSGANLATRFTEMAAKEGICTAEVHTLVIGTRYSDVVENMKRHRQLTGIVILADLKVYRTLMLAIDSLNYSPEQMFVVSLAQHIHKSDEEIIVGLRPAIIDKTIVIRLRDDPVIDRFKEFLRTRPASFYTANAWFQEWYESTMHCFLDDASQKSYTKKCKEESITTVVDPSVVHVIHAVEAIASGLNATLSHYCGTVGGATGVCTRYLNAPDRSRQMLDDIMQTRSLEAPYFHFLDRQAELPFKIFSIQTKNFIEVGTYSPGNDTISMQVDQNLYRGGVNHTSSCPGTCAECDYVYNDNRRDAPSNADILIGGVFDIHSAASSPLSCGDVTTDGYPYLEGLLFALDKVNNGRAPVRRLPGVTIGSVTFDGCSSDLKAADLVAEYHADTNIDEQLPKKVMNIKRLVAWVTQGSTSATLEVGDVTRELGRPHLGITSNSAKMMDRSRMATYFNLQGTDDKVAEAIVRLVAHMGWKYIQVVHENSDWGREGLSVLRAAGSSHSVCVVTSYELHTDGTHVSIVNKLKTSPAEIVILFLDVPDVTRMLQAKQSISGDADNLVFVVYDRYGELASLKNDTKSAGTNMLVYRPDIALVPDFEAVLANKNPSGKNSTVWFKEYYERMYRCNLKNSFRYKGDCHLLRKVTEAPDYHPNILVRNVMNAVYAVTAALDSLLRDRCGWSYSGVCNAFWEGDDVYSQLIKNLERVNFTENGVKFAFTNRQYLEGYSIYQYKDSSQPRKVASFKGSVLSMAVAGLGDDYKMTTTSCGSSCAQCQYAGGKTEQFDYVSGDIIIGGVFDMHLAGSNAFTCGDINPHQGVQLMEAFKYALSVVNDHDSDSIFKDKLKGVKLGGLSLDACESATRAGNLLANLHSGYQSLATSSGVINSTNIAVYIGAMDSDTSKQMARVLNVVRIPQISYGATSIELSDEAAYPYFLRTVPADDKQARAMIALLVRFQVKYVQVVHSPSSYGAQGAAEFTRQAKARSICIAQNTTFDPSMTTANDVVTDMLKKRDANVVVVFLDRHHIKPFLEGIRNNPSAYGHFHFIGSEVWANNRDFLQGNLATEAAAGAVILGVETADLKDFDQFLSNERFSTSADNNAWFDEYFQWLYQCHLPTGLLQEKFPKPCSQIKKGAARASSYQQDPYVLYTVNAVYAAALGVDAALRKLCGDDYNGVCQAYRTSSTRSEPTLAGIKAARFTDATKQVFEYDNGESIRGYHIYSVTTSHGGDFNNVSVFYFNYFYDNVSVFYFHYFYDNVSVLYFNYFYDNVSVFYFNYFYDNVSVFYFNYFYDNVSVFYFNYFYDNVSVFYFNYFYDNVSVFYFNYFYDNVSVFYFNYFYDSVSVFYFNYFYDNVSVFYFNYFYDNVSVFYFNYFYDNVSVFYFNYFYDSVSVFYFNYFYDNVSVFYFNYFYDNVSVFYFNYFYDNVSVFYFNYFYDNVSVFYFNYFYDSVSVFYFNYFYDNVSSTSTTSMTIVFYFNYFYDNVSVFYFNYFYDNVSVFYFNYFYDSVSVFYFNYFYDNVSVFYFNYFYDNVSVFYFNYFYDNVSVFYFNYFYDNVSVFYFNYFYDNVSVFYFNYFYDNVGSYDDTHLLKIDANFKVNWVSNCDVQGSCSECPLLGQHHTQYMQRHAPEDINIVGLFDVHRASVDTLQCGPLNTDTGFYNLLAFFYAVDQVNDDPTKFKLAKDVKLGATAIDTCGSPVRVTADVFAILSGRGLDWRDNERVSPDSVIAYIVGGGSGNSVAATRLLSPRQITTISPTATADALSGAPYFLRIIPPNNVQAAAMADITAALDWIYFSSVRSEDDYSKAATEAFLRAVHARNHDNTELNLCLAKRFVLAANATDDDVKKIIKELSEVTGSRAVVLFTSPADTRKLLDAAKSLKLRGRFIFLGSEQWGNNSRVVADVEEMALGAVTLQVVSGVPKGFLHYVNSLTVTQHKDIPDDWFEEFWQRVHKCRLENATVVLTQFKRICSLSLRISEDMIDTPASVLQTIIATQQVALGLADIEECPSGSKPILAECLATLPKRNALIYNSISKSTWVAPSGELASGKRMTFTFTKEGHGSHGYNIYNYQKDDTRSLYKMIGNYSNGRLHIDHTLYKSYGKNGDVAVTHQLSQCPLGQPCSCSDNTGFNGSTRAPTPRTSEVKLADLNDNFGQLWGIILTVLTVIGILVTLFMFIYLLIFYPVKGGTSILGFLLLFGVLLIYVDNFAFLIRPNDDVCAVRRFSLGFVYALCFACMLIKVLNTWSLESYGTYYSEPVGRRLSHPLSLLLLALAVTASSVDTAVYVTLAVVDTAVYVTRGMVDTAVYVTLAMVDTAVYVTRCLVDTAVYVTLAVVDTAVYVTRGQWWTQQYMSPLPWWTQQYMSPLPWWTQQYMSPLPWWTQQYMSPWPWWTQQYMSPWPVVDTAVYVTRAMVDTAVYVTRAVVDTAVYVTRAVVDTAVYVTLAVVDTAVYVTRAVVDTAVYVTLAVVDTAVYVTLAVVDTAVYVTLRGGHSSMSPCLVDTAVYVTRGR</sequence>
<reference evidence="10" key="1">
    <citation type="journal article" date="2023" name="Mol. Biol. Evol.">
        <title>Third-Generation Sequencing Reveals the Adaptive Role of the Epigenome in Three Deep-Sea Polychaetes.</title>
        <authorList>
            <person name="Perez M."/>
            <person name="Aroh O."/>
            <person name="Sun Y."/>
            <person name="Lan Y."/>
            <person name="Juniper S.K."/>
            <person name="Young C.R."/>
            <person name="Angers B."/>
            <person name="Qian P.Y."/>
        </authorList>
    </citation>
    <scope>NUCLEOTIDE SEQUENCE</scope>
    <source>
        <strain evidence="10">R07B-5</strain>
    </source>
</reference>
<accession>A0AAD9KWZ4</accession>
<evidence type="ECO:0000256" key="8">
    <source>
        <dbReference type="SAM" id="SignalP"/>
    </source>
</evidence>
<dbReference type="InterPro" id="IPR028082">
    <property type="entry name" value="Peripla_BP_I"/>
</dbReference>
<dbReference type="Gene3D" id="3.40.50.2300">
    <property type="match status" value="10"/>
</dbReference>
<evidence type="ECO:0000256" key="4">
    <source>
        <dbReference type="ARBA" id="ARBA00023136"/>
    </source>
</evidence>
<dbReference type="InterPro" id="IPR050726">
    <property type="entry name" value="mGluR"/>
</dbReference>
<dbReference type="Pfam" id="PF01094">
    <property type="entry name" value="ANF_receptor"/>
    <property type="match status" value="5"/>
</dbReference>
<feature type="transmembrane region" description="Helical" evidence="7">
    <location>
        <begin position="2974"/>
        <end position="2999"/>
    </location>
</feature>
<keyword evidence="6" id="KW-0325">Glycoprotein</keyword>
<dbReference type="GO" id="GO:0004930">
    <property type="term" value="F:G protein-coupled receptor activity"/>
    <property type="evidence" value="ECO:0007669"/>
    <property type="project" value="InterPro"/>
</dbReference>
<keyword evidence="3 7" id="KW-1133">Transmembrane helix</keyword>
<protein>
    <recommendedName>
        <fullName evidence="9">G-protein coupled receptors family 3 profile domain-containing protein</fullName>
    </recommendedName>
</protein>
<evidence type="ECO:0000256" key="6">
    <source>
        <dbReference type="ARBA" id="ARBA00023180"/>
    </source>
</evidence>
<dbReference type="Proteomes" id="UP001209878">
    <property type="component" value="Unassembled WGS sequence"/>
</dbReference>
<evidence type="ECO:0000313" key="11">
    <source>
        <dbReference type="Proteomes" id="UP001209878"/>
    </source>
</evidence>
<comment type="subcellular location">
    <subcellularLocation>
        <location evidence="1">Membrane</location>
        <topology evidence="1">Multi-pass membrane protein</topology>
    </subcellularLocation>
</comment>
<feature type="transmembrane region" description="Helical" evidence="7">
    <location>
        <begin position="2932"/>
        <end position="2953"/>
    </location>
</feature>
<feature type="transmembrane region" description="Helical" evidence="7">
    <location>
        <begin position="2864"/>
        <end position="2887"/>
    </location>
</feature>
<dbReference type="SUPFAM" id="SSF53822">
    <property type="entry name" value="Periplasmic binding protein-like I"/>
    <property type="match status" value="5"/>
</dbReference>
<name>A0AAD9KWZ4_RIDPI</name>
<keyword evidence="2 7" id="KW-0812">Transmembrane</keyword>
<dbReference type="PRINTS" id="PR00248">
    <property type="entry name" value="GPCRMGR"/>
</dbReference>
<organism evidence="10 11">
    <name type="scientific">Ridgeia piscesae</name>
    <name type="common">Tubeworm</name>
    <dbReference type="NCBI Taxonomy" id="27915"/>
    <lineage>
        <taxon>Eukaryota</taxon>
        <taxon>Metazoa</taxon>
        <taxon>Spiralia</taxon>
        <taxon>Lophotrochozoa</taxon>
        <taxon>Annelida</taxon>
        <taxon>Polychaeta</taxon>
        <taxon>Sedentaria</taxon>
        <taxon>Canalipalpata</taxon>
        <taxon>Sabellida</taxon>
        <taxon>Siboglinidae</taxon>
        <taxon>Ridgeia</taxon>
    </lineage>
</organism>
<feature type="transmembrane region" description="Helical" evidence="7">
    <location>
        <begin position="2899"/>
        <end position="2920"/>
    </location>
</feature>
<evidence type="ECO:0000256" key="5">
    <source>
        <dbReference type="ARBA" id="ARBA00023170"/>
    </source>
</evidence>
<dbReference type="Pfam" id="PF00003">
    <property type="entry name" value="7tm_3"/>
    <property type="match status" value="1"/>
</dbReference>
<evidence type="ECO:0000259" key="9">
    <source>
        <dbReference type="PROSITE" id="PS50259"/>
    </source>
</evidence>
<evidence type="ECO:0000256" key="7">
    <source>
        <dbReference type="SAM" id="Phobius"/>
    </source>
</evidence>
<evidence type="ECO:0000256" key="2">
    <source>
        <dbReference type="ARBA" id="ARBA00022692"/>
    </source>
</evidence>